<name>A0A0B2NQW5_GLYSO</name>
<feature type="non-terminal residue" evidence="2">
    <location>
        <position position="1"/>
    </location>
</feature>
<dbReference type="Pfam" id="PF13966">
    <property type="entry name" value="zf-RVT"/>
    <property type="match status" value="1"/>
</dbReference>
<accession>A0A0B2NQW5</accession>
<dbReference type="PANTHER" id="PTHR36617:SF11">
    <property type="entry name" value="PROTEIN, PUTATIVE-RELATED"/>
    <property type="match status" value="1"/>
</dbReference>
<proteinExistence type="predicted"/>
<dbReference type="InterPro" id="IPR026960">
    <property type="entry name" value="RVT-Znf"/>
</dbReference>
<dbReference type="AlphaFoldDB" id="A0A0B2NQW5"/>
<gene>
    <name evidence="2" type="ORF">glysoja_039345</name>
</gene>
<evidence type="ECO:0000313" key="2">
    <source>
        <dbReference type="EMBL" id="KHM99454.1"/>
    </source>
</evidence>
<feature type="domain" description="Reverse transcriptase zinc-binding" evidence="1">
    <location>
        <begin position="99"/>
        <end position="159"/>
    </location>
</feature>
<dbReference type="Proteomes" id="UP000053555">
    <property type="component" value="Unassembled WGS sequence"/>
</dbReference>
<sequence length="227" mass="27259">KVGRGDQILFWEDSWVDDGTPLKDQFPELYRISSQRNLIVADTGSFSENGWEWNLSWRRNLFDNEMGIASKFIEHITTIRLNSNLMDTWVWRAETNGIFSTKSAYQVIKAEQPYEVQHLGFHQLWDIKIPPRALSFAWRLLWDRLPTKDNLSRRQIQTNRSMATNRRWKFWWLAATNSIWKLKNDMIFHNQSFDISKLADSTLFLMWTWLKGWERDFNVPFHHWSST</sequence>
<evidence type="ECO:0000259" key="1">
    <source>
        <dbReference type="Pfam" id="PF13966"/>
    </source>
</evidence>
<dbReference type="PANTHER" id="PTHR36617">
    <property type="entry name" value="PROTEIN, PUTATIVE-RELATED"/>
    <property type="match status" value="1"/>
</dbReference>
<organism evidence="2">
    <name type="scientific">Glycine soja</name>
    <name type="common">Wild soybean</name>
    <dbReference type="NCBI Taxonomy" id="3848"/>
    <lineage>
        <taxon>Eukaryota</taxon>
        <taxon>Viridiplantae</taxon>
        <taxon>Streptophyta</taxon>
        <taxon>Embryophyta</taxon>
        <taxon>Tracheophyta</taxon>
        <taxon>Spermatophyta</taxon>
        <taxon>Magnoliopsida</taxon>
        <taxon>eudicotyledons</taxon>
        <taxon>Gunneridae</taxon>
        <taxon>Pentapetalae</taxon>
        <taxon>rosids</taxon>
        <taxon>fabids</taxon>
        <taxon>Fabales</taxon>
        <taxon>Fabaceae</taxon>
        <taxon>Papilionoideae</taxon>
        <taxon>50 kb inversion clade</taxon>
        <taxon>NPAAA clade</taxon>
        <taxon>indigoferoid/millettioid clade</taxon>
        <taxon>Phaseoleae</taxon>
        <taxon>Glycine</taxon>
        <taxon>Glycine subgen. Soja</taxon>
    </lineage>
</organism>
<protein>
    <recommendedName>
        <fullName evidence="1">Reverse transcriptase zinc-binding domain-containing protein</fullName>
    </recommendedName>
</protein>
<reference evidence="2" key="1">
    <citation type="submission" date="2014-07" db="EMBL/GenBank/DDBJ databases">
        <title>Identification of a novel salt tolerance gene in wild soybean by whole-genome sequencing.</title>
        <authorList>
            <person name="Lam H.-M."/>
            <person name="Qi X."/>
            <person name="Li M.-W."/>
            <person name="Liu X."/>
            <person name="Xie M."/>
            <person name="Ni M."/>
            <person name="Xu X."/>
        </authorList>
    </citation>
    <scope>NUCLEOTIDE SEQUENCE [LARGE SCALE GENOMIC DNA]</scope>
    <source>
        <tissue evidence="2">Root</tissue>
    </source>
</reference>
<feature type="non-terminal residue" evidence="2">
    <location>
        <position position="227"/>
    </location>
</feature>
<dbReference type="EMBL" id="KN671626">
    <property type="protein sequence ID" value="KHM99454.1"/>
    <property type="molecule type" value="Genomic_DNA"/>
</dbReference>